<reference evidence="1" key="1">
    <citation type="journal article" date="2020" name="BMC">
        <title>Leishmania infection induces a limited differential gene expression in the sand fly midgut.</title>
        <authorList>
            <person name="Coutinho-Abreu I.V."/>
            <person name="Serafim T.D."/>
            <person name="Meneses C."/>
            <person name="Kamhawi S."/>
            <person name="Oliveira F."/>
            <person name="Valenzuela J.G."/>
        </authorList>
    </citation>
    <scope>NUCLEOTIDE SEQUENCE</scope>
    <source>
        <strain evidence="1">Jacobina</strain>
        <tissue evidence="1">Midgut</tissue>
    </source>
</reference>
<dbReference type="EMBL" id="GITU01011846">
    <property type="protein sequence ID" value="MBC1180549.1"/>
    <property type="molecule type" value="Transcribed_RNA"/>
</dbReference>
<organism evidence="1">
    <name type="scientific">Lutzomyia longipalpis</name>
    <name type="common">Sand fly</name>
    <dbReference type="NCBI Taxonomy" id="7200"/>
    <lineage>
        <taxon>Eukaryota</taxon>
        <taxon>Metazoa</taxon>
        <taxon>Ecdysozoa</taxon>
        <taxon>Arthropoda</taxon>
        <taxon>Hexapoda</taxon>
        <taxon>Insecta</taxon>
        <taxon>Pterygota</taxon>
        <taxon>Neoptera</taxon>
        <taxon>Endopterygota</taxon>
        <taxon>Diptera</taxon>
        <taxon>Nematocera</taxon>
        <taxon>Psychodoidea</taxon>
        <taxon>Psychodidae</taxon>
        <taxon>Lutzomyia</taxon>
        <taxon>Lutzomyia</taxon>
    </lineage>
</organism>
<name>A0A7G3B7I5_LUTLO</name>
<accession>A0A7G3B7I5</accession>
<evidence type="ECO:0000313" key="1">
    <source>
        <dbReference type="EMBL" id="MBC1180549.1"/>
    </source>
</evidence>
<protein>
    <submittedName>
        <fullName evidence="1">Uncharacterized protein</fullName>
    </submittedName>
</protein>
<proteinExistence type="predicted"/>
<dbReference type="AlphaFoldDB" id="A0A7G3B7I5"/>
<sequence length="257" mass="27786">MEKRIFWRTFLFGFLYCRGTFSSTNFLRSSSSSSDELCVIPRYVVKEVFIMNVLSTVDVSCPYLYGTTGSQSPCPWKMGTVFGHLRAAGKFLWSGSHDESAMTPARGSGKVSAAYSASAPPCEKPPMIIRPAEMPSLISPAMSLCTFAVAARIPSSSCGPDTSRVLRSNHDGILKPALRVTGIVGAVGHITFILGVRIPAIAVAQPCPVSPRPCRKINVAVCLAVAAITTGATDIFLELLKLSAFWTLGKYWEMHNK</sequence>